<name>A0A7Y4E3F9_9VIBR</name>
<keyword evidence="1" id="KW-0966">Cell projection</keyword>
<dbReference type="RefSeq" id="WP_171358932.1">
    <property type="nucleotide sequence ID" value="NZ_VTYN01000026.1"/>
</dbReference>
<sequence>MESELANLRDLDQLISQELEKVELNTEEILRLVDIREQMLQNLLPIVEGNTDLKQDAEWQAVVTRTKEIVELMQCETSQLGKQLHKLRYGQRSLQQYKKFI</sequence>
<evidence type="ECO:0000313" key="1">
    <source>
        <dbReference type="EMBL" id="NOH50278.1"/>
    </source>
</evidence>
<organism evidence="1 2">
    <name type="scientific">Vibrio rotiferianus</name>
    <dbReference type="NCBI Taxonomy" id="190895"/>
    <lineage>
        <taxon>Bacteria</taxon>
        <taxon>Pseudomonadati</taxon>
        <taxon>Pseudomonadota</taxon>
        <taxon>Gammaproteobacteria</taxon>
        <taxon>Vibrionales</taxon>
        <taxon>Vibrionaceae</taxon>
        <taxon>Vibrio</taxon>
    </lineage>
</organism>
<gene>
    <name evidence="1" type="ORF">F0262_19730</name>
</gene>
<evidence type="ECO:0000313" key="2">
    <source>
        <dbReference type="Proteomes" id="UP000572072"/>
    </source>
</evidence>
<dbReference type="AlphaFoldDB" id="A0A7Y4E3F9"/>
<keyword evidence="1" id="KW-0969">Cilium</keyword>
<accession>A0A7Y4E3F9</accession>
<dbReference type="EMBL" id="VTYN01000026">
    <property type="protein sequence ID" value="NOH50278.1"/>
    <property type="molecule type" value="Genomic_DNA"/>
</dbReference>
<comment type="caution">
    <text evidence="1">The sequence shown here is derived from an EMBL/GenBank/DDBJ whole genome shotgun (WGS) entry which is preliminary data.</text>
</comment>
<proteinExistence type="predicted"/>
<keyword evidence="1" id="KW-0282">Flagellum</keyword>
<reference evidence="1 2" key="1">
    <citation type="submission" date="2019-08" db="EMBL/GenBank/DDBJ databases">
        <title>Draft genome sequencing and comparative genomics of hatchery-associated Vibrios.</title>
        <authorList>
            <person name="Kehlet-Delgado H."/>
            <person name="Mueller R.S."/>
        </authorList>
    </citation>
    <scope>NUCLEOTIDE SEQUENCE [LARGE SCALE GENOMIC DNA]</scope>
    <source>
        <strain evidence="1 2">00-78-3</strain>
    </source>
</reference>
<protein>
    <submittedName>
        <fullName evidence="1">Flagellar protein FliT</fullName>
    </submittedName>
</protein>
<dbReference type="Proteomes" id="UP000572072">
    <property type="component" value="Unassembled WGS sequence"/>
</dbReference>